<keyword evidence="1" id="KW-0812">Transmembrane</keyword>
<dbReference type="EMBL" id="SLUN01000004">
    <property type="protein sequence ID" value="TCL74109.1"/>
    <property type="molecule type" value="Genomic_DNA"/>
</dbReference>
<keyword evidence="1" id="KW-1133">Transmembrane helix</keyword>
<proteinExistence type="predicted"/>
<keyword evidence="1" id="KW-0472">Membrane</keyword>
<feature type="transmembrane region" description="Helical" evidence="1">
    <location>
        <begin position="20"/>
        <end position="42"/>
    </location>
</feature>
<organism evidence="2 3">
    <name type="scientific">Hydrogenispora ethanolica</name>
    <dbReference type="NCBI Taxonomy" id="1082276"/>
    <lineage>
        <taxon>Bacteria</taxon>
        <taxon>Bacillati</taxon>
        <taxon>Bacillota</taxon>
        <taxon>Hydrogenispora</taxon>
    </lineage>
</organism>
<name>A0A4R1S4S1_HYDET</name>
<accession>A0A4R1S4S1</accession>
<sequence>MPQKHDESKGLLRLFYPLDFDLYFIVQFLDHLPQLLMFLLILKFEMENFGLQGAKFGLHFGKALFNLLVEQLEAFAKGPKLCPQIFKQYRYLPIIHSNNTSKRTHNELIVSYFGRDDYEYFSYLYHYSKNLVRVFIYRSSAEVMVFIKWLFNSTIESIPCIEGVRRIGRRGGCSKSCNNLA</sequence>
<evidence type="ECO:0000313" key="2">
    <source>
        <dbReference type="EMBL" id="TCL74109.1"/>
    </source>
</evidence>
<comment type="caution">
    <text evidence="2">The sequence shown here is derived from an EMBL/GenBank/DDBJ whole genome shotgun (WGS) entry which is preliminary data.</text>
</comment>
<protein>
    <submittedName>
        <fullName evidence="2">Uncharacterized protein</fullName>
    </submittedName>
</protein>
<gene>
    <name evidence="2" type="ORF">EDC14_100445</name>
</gene>
<dbReference type="AlphaFoldDB" id="A0A4R1S4S1"/>
<evidence type="ECO:0000256" key="1">
    <source>
        <dbReference type="SAM" id="Phobius"/>
    </source>
</evidence>
<keyword evidence="3" id="KW-1185">Reference proteome</keyword>
<reference evidence="2 3" key="1">
    <citation type="submission" date="2019-03" db="EMBL/GenBank/DDBJ databases">
        <title>Genomic Encyclopedia of Type Strains, Phase IV (KMG-IV): sequencing the most valuable type-strain genomes for metagenomic binning, comparative biology and taxonomic classification.</title>
        <authorList>
            <person name="Goeker M."/>
        </authorList>
    </citation>
    <scope>NUCLEOTIDE SEQUENCE [LARGE SCALE GENOMIC DNA]</scope>
    <source>
        <strain evidence="2 3">LX-B</strain>
    </source>
</reference>
<dbReference type="Proteomes" id="UP000295008">
    <property type="component" value="Unassembled WGS sequence"/>
</dbReference>
<evidence type="ECO:0000313" key="3">
    <source>
        <dbReference type="Proteomes" id="UP000295008"/>
    </source>
</evidence>